<dbReference type="NCBIfam" id="TIGR02453">
    <property type="entry name" value="TIGR02453 family protein"/>
    <property type="match status" value="1"/>
</dbReference>
<organism evidence="2 3">
    <name type="scientific">Emergomyces pasteurianus Ep9510</name>
    <dbReference type="NCBI Taxonomy" id="1447872"/>
    <lineage>
        <taxon>Eukaryota</taxon>
        <taxon>Fungi</taxon>
        <taxon>Dikarya</taxon>
        <taxon>Ascomycota</taxon>
        <taxon>Pezizomycotina</taxon>
        <taxon>Eurotiomycetes</taxon>
        <taxon>Eurotiomycetidae</taxon>
        <taxon>Onygenales</taxon>
        <taxon>Ajellomycetaceae</taxon>
        <taxon>Emergomyces</taxon>
    </lineage>
</organism>
<feature type="compositionally biased region" description="Polar residues" evidence="1">
    <location>
        <begin position="73"/>
        <end position="85"/>
    </location>
</feature>
<evidence type="ECO:0000256" key="1">
    <source>
        <dbReference type="SAM" id="MobiDB-lite"/>
    </source>
</evidence>
<evidence type="ECO:0000313" key="3">
    <source>
        <dbReference type="Proteomes" id="UP000182235"/>
    </source>
</evidence>
<keyword evidence="3" id="KW-1185">Reference proteome</keyword>
<dbReference type="PANTHER" id="PTHR36452">
    <property type="entry name" value="CHROMOSOME 12, WHOLE GENOME SHOTGUN SEQUENCE"/>
    <property type="match status" value="1"/>
</dbReference>
<feature type="region of interest" description="Disordered" evidence="1">
    <location>
        <begin position="1"/>
        <end position="146"/>
    </location>
</feature>
<dbReference type="Pfam" id="PF09365">
    <property type="entry name" value="DUF2461"/>
    <property type="match status" value="1"/>
</dbReference>
<dbReference type="VEuPathDB" id="FungiDB:AJ78_04863"/>
<dbReference type="InterPro" id="IPR012808">
    <property type="entry name" value="CHP02453"/>
</dbReference>
<proteinExistence type="predicted"/>
<evidence type="ECO:0008006" key="4">
    <source>
        <dbReference type="Google" id="ProtNLM"/>
    </source>
</evidence>
<evidence type="ECO:0000313" key="2">
    <source>
        <dbReference type="EMBL" id="OJD14833.1"/>
    </source>
</evidence>
<accession>A0A1J9PEA8</accession>
<dbReference type="Proteomes" id="UP000182235">
    <property type="component" value="Unassembled WGS sequence"/>
</dbReference>
<dbReference type="PANTHER" id="PTHR36452:SF1">
    <property type="entry name" value="DUF2461 DOMAIN-CONTAINING PROTEIN"/>
    <property type="match status" value="1"/>
</dbReference>
<sequence>MTRRSSRLVIRSSVAEQQKKRASENISSSVPEVTRETKRLKASKGKSSVNETKAIKSAEKTSKYFRNQRAESTELSEVTSATPSTYEEGDEGSFSVPPVTDESESESKPTKSSSGSRLARGRKQKPTSTREEAGSSAKKKDKGEELWREGVRAGLGPGKEVFIKLPKAREAGDTPYEDNTIHPNTMLFLKDLKANNQREWLKMHDADFRTSKRDWDTFVESLTEKIMEKDSTIPELPAKDLVFRIYRDIRFSNDPTPYKPHFSAAWSRTGRKGPYAAYYVHVEPGKCFVGSGLWHPEAGKLALLRQDIDQNSRQIKNILSAVDVRTEIFNGFPKTEKEAILAFVSQNQESALKTKPKGYDADNENIDLLRLRSFTISKKIQDKDMLGPKALDCLARIVGNLVPFVTYLNSVVMPEPPDEDPSGDNGEEEPSHDDSESGESVSQSD</sequence>
<name>A0A1J9PEA8_9EURO</name>
<dbReference type="STRING" id="1447872.A0A1J9PEA8"/>
<dbReference type="EMBL" id="LGRN01000194">
    <property type="protein sequence ID" value="OJD14833.1"/>
    <property type="molecule type" value="Genomic_DNA"/>
</dbReference>
<protein>
    <recommendedName>
        <fullName evidence="4">TIGR02453 family protein</fullName>
    </recommendedName>
</protein>
<gene>
    <name evidence="2" type="ORF">AJ78_04863</name>
</gene>
<feature type="compositionally biased region" description="Basic and acidic residues" evidence="1">
    <location>
        <begin position="53"/>
        <end position="72"/>
    </location>
</feature>
<comment type="caution">
    <text evidence="2">The sequence shown here is derived from an EMBL/GenBank/DDBJ whole genome shotgun (WGS) entry which is preliminary data.</text>
</comment>
<dbReference type="AlphaFoldDB" id="A0A1J9PEA8"/>
<feature type="compositionally biased region" description="Acidic residues" evidence="1">
    <location>
        <begin position="416"/>
        <end position="431"/>
    </location>
</feature>
<feature type="region of interest" description="Disordered" evidence="1">
    <location>
        <begin position="412"/>
        <end position="445"/>
    </location>
</feature>
<reference evidence="2 3" key="1">
    <citation type="submission" date="2015-07" db="EMBL/GenBank/DDBJ databases">
        <title>Emmonsia species relationships and genome sequence.</title>
        <authorList>
            <consortium name="The Broad Institute Genomics Platform"/>
            <person name="Cuomo C.A."/>
            <person name="Munoz J.F."/>
            <person name="Imamovic A."/>
            <person name="Priest M.E."/>
            <person name="Young S."/>
            <person name="Clay O.K."/>
            <person name="McEwen J.G."/>
        </authorList>
    </citation>
    <scope>NUCLEOTIDE SEQUENCE [LARGE SCALE GENOMIC DNA]</scope>
    <source>
        <strain evidence="2 3">UAMH 9510</strain>
    </source>
</reference>
<dbReference type="OrthoDB" id="2537769at2759"/>